<evidence type="ECO:0000313" key="2">
    <source>
        <dbReference type="EMBL" id="RJG16750.1"/>
    </source>
</evidence>
<keyword evidence="1" id="KW-0472">Membrane</keyword>
<organism evidence="2 3">
    <name type="scientific">Alcanivorax profundi</name>
    <dbReference type="NCBI Taxonomy" id="2338368"/>
    <lineage>
        <taxon>Bacteria</taxon>
        <taxon>Pseudomonadati</taxon>
        <taxon>Pseudomonadota</taxon>
        <taxon>Gammaproteobacteria</taxon>
        <taxon>Oceanospirillales</taxon>
        <taxon>Alcanivoracaceae</taxon>
        <taxon>Alcanivorax</taxon>
    </lineage>
</organism>
<name>A0A418XVI6_9GAMM</name>
<keyword evidence="3" id="KW-1185">Reference proteome</keyword>
<keyword evidence="1" id="KW-1133">Transmembrane helix</keyword>
<dbReference type="EMBL" id="QYYA01000004">
    <property type="protein sequence ID" value="RJG16750.1"/>
    <property type="molecule type" value="Genomic_DNA"/>
</dbReference>
<reference evidence="2 3" key="1">
    <citation type="submission" date="2018-09" db="EMBL/GenBank/DDBJ databases">
        <title>Alcanivorax profundi sp. nov., isolated from 1000 m-depth seawater of the Mariana Trench.</title>
        <authorList>
            <person name="Liu J."/>
        </authorList>
    </citation>
    <scope>NUCLEOTIDE SEQUENCE [LARGE SCALE GENOMIC DNA]</scope>
    <source>
        <strain evidence="2 3">MTEO17</strain>
    </source>
</reference>
<dbReference type="Proteomes" id="UP000283734">
    <property type="component" value="Unassembled WGS sequence"/>
</dbReference>
<gene>
    <name evidence="2" type="ORF">D4A39_13065</name>
</gene>
<sequence>MRDSNNNDREPHKVRKIEKEKWLLFSLVAMAVGAIVLGVMAHSEGQLARGALEQIQRSLSDAVEQL</sequence>
<proteinExistence type="predicted"/>
<dbReference type="AlphaFoldDB" id="A0A418XVI6"/>
<protein>
    <submittedName>
        <fullName evidence="2">Uncharacterized protein</fullName>
    </submittedName>
</protein>
<dbReference type="RefSeq" id="WP_022986282.1">
    <property type="nucleotide sequence ID" value="NZ_CAXGPP010000041.1"/>
</dbReference>
<accession>A0A418XVI6</accession>
<evidence type="ECO:0000313" key="3">
    <source>
        <dbReference type="Proteomes" id="UP000283734"/>
    </source>
</evidence>
<evidence type="ECO:0000256" key="1">
    <source>
        <dbReference type="SAM" id="Phobius"/>
    </source>
</evidence>
<comment type="caution">
    <text evidence="2">The sequence shown here is derived from an EMBL/GenBank/DDBJ whole genome shotgun (WGS) entry which is preliminary data.</text>
</comment>
<keyword evidence="1" id="KW-0812">Transmembrane</keyword>
<feature type="transmembrane region" description="Helical" evidence="1">
    <location>
        <begin position="21"/>
        <end position="41"/>
    </location>
</feature>